<dbReference type="CDD" id="cd00877">
    <property type="entry name" value="Ran"/>
    <property type="match status" value="1"/>
</dbReference>
<keyword evidence="3 10" id="KW-0813">Transport</keyword>
<dbReference type="SMART" id="SM00174">
    <property type="entry name" value="RHO"/>
    <property type="match status" value="1"/>
</dbReference>
<dbReference type="PROSITE" id="PS51418">
    <property type="entry name" value="RAN"/>
    <property type="match status" value="1"/>
</dbReference>
<feature type="region of interest" description="Disordered" evidence="11">
    <location>
        <begin position="1"/>
        <end position="169"/>
    </location>
</feature>
<dbReference type="Gene3D" id="3.40.50.300">
    <property type="entry name" value="P-loop containing nucleotide triphosphate hydrolases"/>
    <property type="match status" value="1"/>
</dbReference>
<evidence type="ECO:0000256" key="3">
    <source>
        <dbReference type="ARBA" id="ARBA00022448"/>
    </source>
</evidence>
<comment type="function">
    <text evidence="10">GTP-binding protein involved in nucleocytoplasmic transport. Required for the import of protein into the nucleus and also for RNA export. Involved in chromatin condensation and control of cell cycle.</text>
</comment>
<evidence type="ECO:0000256" key="8">
    <source>
        <dbReference type="ARBA" id="ARBA00040533"/>
    </source>
</evidence>
<dbReference type="PANTHER" id="PTHR24071">
    <property type="entry name" value="RAN GTPASE"/>
    <property type="match status" value="1"/>
</dbReference>
<dbReference type="GO" id="GO:0006913">
    <property type="term" value="P:nucleocytoplasmic transport"/>
    <property type="evidence" value="ECO:0007669"/>
    <property type="project" value="InterPro"/>
</dbReference>
<protein>
    <recommendedName>
        <fullName evidence="8 10">GTP-binding nuclear protein Ran</fullName>
    </recommendedName>
</protein>
<dbReference type="SUPFAM" id="SSF52540">
    <property type="entry name" value="P-loop containing nucleoside triphosphate hydrolases"/>
    <property type="match status" value="1"/>
</dbReference>
<dbReference type="AlphaFoldDB" id="A0A8C0NWF6"/>
<proteinExistence type="inferred from homology"/>
<feature type="compositionally biased region" description="Low complexity" evidence="11">
    <location>
        <begin position="139"/>
        <end position="149"/>
    </location>
</feature>
<dbReference type="InterPro" id="IPR027417">
    <property type="entry name" value="P-loop_NTPase"/>
</dbReference>
<dbReference type="PANTHER" id="PTHR24071:SF0">
    <property type="entry name" value="GTP-BINDING NUCLEAR PROTEIN RAN"/>
    <property type="match status" value="1"/>
</dbReference>
<evidence type="ECO:0000313" key="15">
    <source>
        <dbReference type="Proteomes" id="UP000694429"/>
    </source>
</evidence>
<dbReference type="SMART" id="SM00175">
    <property type="entry name" value="RAB"/>
    <property type="match status" value="1"/>
</dbReference>
<dbReference type="InterPro" id="IPR001806">
    <property type="entry name" value="Small_GTPase"/>
</dbReference>
<evidence type="ECO:0000256" key="11">
    <source>
        <dbReference type="SAM" id="MobiDB-lite"/>
    </source>
</evidence>
<keyword evidence="6 10" id="KW-0342">GTP-binding</keyword>
<dbReference type="SMART" id="SM00173">
    <property type="entry name" value="RAS"/>
    <property type="match status" value="1"/>
</dbReference>
<accession>A0A8C0NWF6</accession>
<evidence type="ECO:0000256" key="2">
    <source>
        <dbReference type="ARBA" id="ARBA00008028"/>
    </source>
</evidence>
<dbReference type="SMART" id="SM00176">
    <property type="entry name" value="RAN"/>
    <property type="match status" value="1"/>
</dbReference>
<keyword evidence="7 10" id="KW-0539">Nucleus</keyword>
<dbReference type="GO" id="GO:0005525">
    <property type="term" value="F:GTP binding"/>
    <property type="evidence" value="ECO:0007669"/>
    <property type="project" value="UniProtKB-KW"/>
</dbReference>
<dbReference type="GO" id="GO:0005634">
    <property type="term" value="C:nucleus"/>
    <property type="evidence" value="ECO:0007669"/>
    <property type="project" value="UniProtKB-SubCell"/>
</dbReference>
<evidence type="ECO:0000256" key="4">
    <source>
        <dbReference type="ARBA" id="ARBA00022741"/>
    </source>
</evidence>
<comment type="subcellular location">
    <subcellularLocation>
        <location evidence="1 10">Nucleus</location>
    </subcellularLocation>
</comment>
<evidence type="ECO:0000256" key="9">
    <source>
        <dbReference type="ARBA" id="ARBA00049117"/>
    </source>
</evidence>
<dbReference type="PROSITE" id="PS51421">
    <property type="entry name" value="RAS"/>
    <property type="match status" value="1"/>
</dbReference>
<comment type="similarity">
    <text evidence="2 10">Belongs to the small GTPase superfamily. Ran family.</text>
</comment>
<feature type="compositionally biased region" description="Low complexity" evidence="11">
    <location>
        <begin position="10"/>
        <end position="26"/>
    </location>
</feature>
<dbReference type="InterPro" id="IPR005225">
    <property type="entry name" value="Small_GTP-bd"/>
</dbReference>
<dbReference type="PROSITE" id="PS51419">
    <property type="entry name" value="RAB"/>
    <property type="match status" value="1"/>
</dbReference>
<keyword evidence="4 10" id="KW-0547">Nucleotide-binding</keyword>
<dbReference type="Ensembl" id="ENSCAFT00000106672.1">
    <property type="protein sequence ID" value="ENSCAFP00000066983.1"/>
    <property type="gene ID" value="ENSCAFG00000052626.1"/>
</dbReference>
<dbReference type="InterPro" id="IPR002041">
    <property type="entry name" value="Ran_GTPase"/>
</dbReference>
<dbReference type="Proteomes" id="UP000694429">
    <property type="component" value="Chromosome 26"/>
</dbReference>
<dbReference type="GO" id="GO:0003924">
    <property type="term" value="F:GTPase activity"/>
    <property type="evidence" value="ECO:0007669"/>
    <property type="project" value="InterPro"/>
</dbReference>
<reference evidence="12 14" key="1">
    <citation type="journal article" date="2005" name="Nature">
        <title>Genome sequence, comparative analysis and haplotype structure of the domestic dog.</title>
        <authorList>
            <consortium name="Broad Sequencing Platform"/>
            <person name="Lindblad-Toh K."/>
            <person name="Wade C.M."/>
            <person name="Mikkelsen T.S."/>
            <person name="Karlsson E.K."/>
            <person name="Jaffe D.B."/>
            <person name="Kamal M."/>
            <person name="Clamp M."/>
            <person name="Chang J.L."/>
            <person name="Kulbokas E.J. III"/>
            <person name="Zody M.C."/>
            <person name="Mauceli E."/>
            <person name="Xie X."/>
            <person name="Breen M."/>
            <person name="Wayne R.K."/>
            <person name="Ostrander E.A."/>
            <person name="Ponting C.P."/>
            <person name="Galibert F."/>
            <person name="Smith D.R."/>
            <person name="DeJong P.J."/>
            <person name="Kirkness E."/>
            <person name="Alvarez P."/>
            <person name="Biagi T."/>
            <person name="Brockman W."/>
            <person name="Butler J."/>
            <person name="Chin C.W."/>
            <person name="Cook A."/>
            <person name="Cuff J."/>
            <person name="Daly M.J."/>
            <person name="DeCaprio D."/>
            <person name="Gnerre S."/>
            <person name="Grabherr M."/>
            <person name="Kellis M."/>
            <person name="Kleber M."/>
            <person name="Bardeleben C."/>
            <person name="Goodstadt L."/>
            <person name="Heger A."/>
            <person name="Hitte C."/>
            <person name="Kim L."/>
            <person name="Koepfli K.P."/>
            <person name="Parker H.G."/>
            <person name="Pollinger J.P."/>
            <person name="Searle S.M."/>
            <person name="Sutter N.B."/>
            <person name="Thomas R."/>
            <person name="Webber C."/>
            <person name="Baldwin J."/>
            <person name="Abebe A."/>
            <person name="Abouelleil A."/>
            <person name="Aftuck L."/>
            <person name="Ait-Zahra M."/>
            <person name="Aldredge T."/>
            <person name="Allen N."/>
            <person name="An P."/>
            <person name="Anderson S."/>
            <person name="Antoine C."/>
            <person name="Arachchi H."/>
            <person name="Aslam A."/>
            <person name="Ayotte L."/>
            <person name="Bachantsang P."/>
            <person name="Barry A."/>
            <person name="Bayul T."/>
            <person name="Benamara M."/>
            <person name="Berlin A."/>
            <person name="Bessette D."/>
            <person name="Blitshteyn B."/>
            <person name="Bloom T."/>
            <person name="Blye J."/>
            <person name="Boguslavskiy L."/>
            <person name="Bonnet C."/>
            <person name="Boukhgalter B."/>
            <person name="Brown A."/>
            <person name="Cahill P."/>
            <person name="Calixte N."/>
            <person name="Camarata J."/>
            <person name="Cheshatsang Y."/>
            <person name="Chu J."/>
            <person name="Citroen M."/>
            <person name="Collymore A."/>
            <person name="Cooke P."/>
            <person name="Dawoe T."/>
            <person name="Daza R."/>
            <person name="Decktor K."/>
            <person name="DeGray S."/>
            <person name="Dhargay N."/>
            <person name="Dooley K."/>
            <person name="Dooley K."/>
            <person name="Dorje P."/>
            <person name="Dorjee K."/>
            <person name="Dorris L."/>
            <person name="Duffey N."/>
            <person name="Dupes A."/>
            <person name="Egbiremolen O."/>
            <person name="Elong R."/>
            <person name="Falk J."/>
            <person name="Farina A."/>
            <person name="Faro S."/>
            <person name="Ferguson D."/>
            <person name="Ferreira P."/>
            <person name="Fisher S."/>
            <person name="FitzGerald M."/>
            <person name="Foley K."/>
            <person name="Foley C."/>
            <person name="Franke A."/>
            <person name="Friedrich D."/>
            <person name="Gage D."/>
            <person name="Garber M."/>
            <person name="Gearin G."/>
            <person name="Giannoukos G."/>
            <person name="Goode T."/>
            <person name="Goyette A."/>
            <person name="Graham J."/>
            <person name="Grandbois E."/>
            <person name="Gyaltsen K."/>
            <person name="Hafez N."/>
            <person name="Hagopian D."/>
            <person name="Hagos B."/>
            <person name="Hall J."/>
            <person name="Healy C."/>
            <person name="Hegarty R."/>
            <person name="Honan T."/>
            <person name="Horn A."/>
            <person name="Houde N."/>
            <person name="Hughes L."/>
            <person name="Hunnicutt L."/>
            <person name="Husby M."/>
            <person name="Jester B."/>
            <person name="Jones C."/>
            <person name="Kamat A."/>
            <person name="Kanga B."/>
            <person name="Kells C."/>
            <person name="Khazanovich D."/>
            <person name="Kieu A.C."/>
            <person name="Kisner P."/>
            <person name="Kumar M."/>
            <person name="Lance K."/>
            <person name="Landers T."/>
            <person name="Lara M."/>
            <person name="Lee W."/>
            <person name="Leger J.P."/>
            <person name="Lennon N."/>
            <person name="Leuper L."/>
            <person name="LeVine S."/>
            <person name="Liu J."/>
            <person name="Liu X."/>
            <person name="Lokyitsang Y."/>
            <person name="Lokyitsang T."/>
            <person name="Lui A."/>
            <person name="Macdonald J."/>
            <person name="Major J."/>
            <person name="Marabella R."/>
            <person name="Maru K."/>
            <person name="Matthews C."/>
            <person name="McDonough S."/>
            <person name="Mehta T."/>
            <person name="Meldrim J."/>
            <person name="Melnikov A."/>
            <person name="Meneus L."/>
            <person name="Mihalev A."/>
            <person name="Mihova T."/>
            <person name="Miller K."/>
            <person name="Mittelman R."/>
            <person name="Mlenga V."/>
            <person name="Mulrain L."/>
            <person name="Munson G."/>
            <person name="Navidi A."/>
            <person name="Naylor J."/>
            <person name="Nguyen T."/>
            <person name="Nguyen N."/>
            <person name="Nguyen C."/>
            <person name="Nguyen T."/>
            <person name="Nicol R."/>
            <person name="Norbu N."/>
            <person name="Norbu C."/>
            <person name="Novod N."/>
            <person name="Nyima T."/>
            <person name="Olandt P."/>
            <person name="O'Neill B."/>
            <person name="O'Neill K."/>
            <person name="Osman S."/>
            <person name="Oyono L."/>
            <person name="Patti C."/>
            <person name="Perrin D."/>
            <person name="Phunkhang P."/>
            <person name="Pierre F."/>
            <person name="Priest M."/>
            <person name="Rachupka A."/>
            <person name="Raghuraman S."/>
            <person name="Rameau R."/>
            <person name="Ray V."/>
            <person name="Raymond C."/>
            <person name="Rege F."/>
            <person name="Rise C."/>
            <person name="Rogers J."/>
            <person name="Rogov P."/>
            <person name="Sahalie J."/>
            <person name="Settipalli S."/>
            <person name="Sharpe T."/>
            <person name="Shea T."/>
            <person name="Sheehan M."/>
            <person name="Sherpa N."/>
            <person name="Shi J."/>
            <person name="Shih D."/>
            <person name="Sloan J."/>
            <person name="Smith C."/>
            <person name="Sparrow T."/>
            <person name="Stalker J."/>
            <person name="Stange-Thomann N."/>
            <person name="Stavropoulos S."/>
            <person name="Stone C."/>
            <person name="Stone S."/>
            <person name="Sykes S."/>
            <person name="Tchuinga P."/>
            <person name="Tenzing P."/>
            <person name="Tesfaye S."/>
            <person name="Thoulutsang D."/>
            <person name="Thoulutsang Y."/>
            <person name="Topham K."/>
            <person name="Topping I."/>
            <person name="Tsamla T."/>
            <person name="Vassiliev H."/>
            <person name="Venkataraman V."/>
            <person name="Vo A."/>
            <person name="Wangchuk T."/>
            <person name="Wangdi T."/>
            <person name="Weiand M."/>
            <person name="Wilkinson J."/>
            <person name="Wilson A."/>
            <person name="Yadav S."/>
            <person name="Yang S."/>
            <person name="Yang X."/>
            <person name="Young G."/>
            <person name="Yu Q."/>
            <person name="Zainoun J."/>
            <person name="Zembek L."/>
            <person name="Zimmer A."/>
            <person name="Lander E.S."/>
        </authorList>
    </citation>
    <scope>NUCLEOTIDE SEQUENCE [LARGE SCALE GENOMIC DNA]</scope>
    <source>
        <strain evidence="12">Boxer</strain>
    </source>
</reference>
<dbReference type="FunFam" id="3.40.50.300:FF:000131">
    <property type="entry name" value="GTP-binding nuclear protein Ran"/>
    <property type="match status" value="1"/>
</dbReference>
<reference evidence="13" key="3">
    <citation type="submission" date="2025-05" db="UniProtKB">
        <authorList>
            <consortium name="Ensembl"/>
        </authorList>
    </citation>
    <scope>IDENTIFICATION</scope>
</reference>
<evidence type="ECO:0000313" key="13">
    <source>
        <dbReference type="Ensembl" id="ENSCAFP00030033334.1"/>
    </source>
</evidence>
<dbReference type="Ensembl" id="ENSCAFT00030038214.1">
    <property type="protein sequence ID" value="ENSCAFP00030033334.1"/>
    <property type="gene ID" value="ENSCAFG00030020785.1"/>
</dbReference>
<evidence type="ECO:0000313" key="14">
    <source>
        <dbReference type="Proteomes" id="UP000002254"/>
    </source>
</evidence>
<organism evidence="13 15">
    <name type="scientific">Canis lupus familiaris</name>
    <name type="common">Dog</name>
    <name type="synonym">Canis familiaris</name>
    <dbReference type="NCBI Taxonomy" id="9615"/>
    <lineage>
        <taxon>Eukaryota</taxon>
        <taxon>Metazoa</taxon>
        <taxon>Chordata</taxon>
        <taxon>Craniata</taxon>
        <taxon>Vertebrata</taxon>
        <taxon>Euteleostomi</taxon>
        <taxon>Mammalia</taxon>
        <taxon>Eutheria</taxon>
        <taxon>Laurasiatheria</taxon>
        <taxon>Carnivora</taxon>
        <taxon>Caniformia</taxon>
        <taxon>Canidae</taxon>
        <taxon>Canis</taxon>
    </lineage>
</organism>
<evidence type="ECO:0000256" key="10">
    <source>
        <dbReference type="RuleBase" id="RU363057"/>
    </source>
</evidence>
<feature type="compositionally biased region" description="Low complexity" evidence="11">
    <location>
        <begin position="88"/>
        <end position="120"/>
    </location>
</feature>
<evidence type="ECO:0000256" key="7">
    <source>
        <dbReference type="ARBA" id="ARBA00023242"/>
    </source>
</evidence>
<dbReference type="Proteomes" id="UP000002254">
    <property type="component" value="Chromosome 26"/>
</dbReference>
<accession>A0A8P0PFP0</accession>
<dbReference type="PRINTS" id="PR00627">
    <property type="entry name" value="GTPRANTC4"/>
</dbReference>
<feature type="compositionally biased region" description="Basic residues" evidence="11">
    <location>
        <begin position="121"/>
        <end position="131"/>
    </location>
</feature>
<dbReference type="GO" id="GO:0015031">
    <property type="term" value="P:protein transport"/>
    <property type="evidence" value="ECO:0007669"/>
    <property type="project" value="UniProtKB-KW"/>
</dbReference>
<sequence>MEARGRQVADGRAAPGEGAGRSARGAARAHRGRATGAGPKASARARFPRGAPSRAPTARPHARRPGALCRPLPATFPPKRPALSSQCRGAAAAGRAASASAHARAGTRPWAGARGPASRRASARPRRARLPPRRDSPLRARPTGVAGRARGVRARARRATWERRGAVAPPPPARAGVGCVSGHLNCASAIFPALSQTGRRRFWKLVLVGDGGTGKTTFVKRHLTGEFEKKYVATLGVEVHPLVFHTNRGPIKFNVWDTAGQEKFGGLRDGYYIQAQCAIIMFDVTSRVTYKNVPNWHRDLVRVCENIPIVLCGNKVDIKDRKVKAKSIVFHRKKNLQYYDISAKSNYNFEKPFLWLARKLIGDPNLEFVAMPALAPPEVVMDPALAAQYEHDLEVAQTTALPDEDDDL</sequence>
<evidence type="ECO:0000256" key="5">
    <source>
        <dbReference type="ARBA" id="ARBA00022927"/>
    </source>
</evidence>
<dbReference type="Pfam" id="PF00071">
    <property type="entry name" value="Ras"/>
    <property type="match status" value="1"/>
</dbReference>
<evidence type="ECO:0000256" key="1">
    <source>
        <dbReference type="ARBA" id="ARBA00004123"/>
    </source>
</evidence>
<dbReference type="NCBIfam" id="TIGR00231">
    <property type="entry name" value="small_GTP"/>
    <property type="match status" value="1"/>
</dbReference>
<name>A0A8C0NWF6_CANLF</name>
<gene>
    <name evidence="12" type="primary">RAN</name>
</gene>
<keyword evidence="5 10" id="KW-0653">Protein transport</keyword>
<comment type="catalytic activity">
    <reaction evidence="9">
        <text>GTP + H2O = GDP + phosphate + H(+)</text>
        <dbReference type="Rhea" id="RHEA:19669"/>
        <dbReference type="ChEBI" id="CHEBI:15377"/>
        <dbReference type="ChEBI" id="CHEBI:15378"/>
        <dbReference type="ChEBI" id="CHEBI:37565"/>
        <dbReference type="ChEBI" id="CHEBI:43474"/>
        <dbReference type="ChEBI" id="CHEBI:58189"/>
    </reaction>
    <physiologicalReaction direction="left-to-right" evidence="9">
        <dbReference type="Rhea" id="RHEA:19670"/>
    </physiologicalReaction>
</comment>
<reference evidence="13" key="2">
    <citation type="submission" date="2019-03" db="EMBL/GenBank/DDBJ databases">
        <authorList>
            <person name="Warren W.C."/>
            <person name="Johnson G.S."/>
        </authorList>
    </citation>
    <scope>NUCLEOTIDE SEQUENCE [LARGE SCALE GENOMIC DNA]</scope>
    <source>
        <strain evidence="13">Basenji</strain>
    </source>
</reference>
<evidence type="ECO:0000256" key="6">
    <source>
        <dbReference type="ARBA" id="ARBA00023134"/>
    </source>
</evidence>
<evidence type="ECO:0000313" key="12">
    <source>
        <dbReference type="Ensembl" id="ENSCAFP00000066983.1"/>
    </source>
</evidence>